<sequence length="408" mass="44928">MVAMSERTTCLVAGGGPAGMVLGLLLARAGVEVTVLEKHADFLRDFRGDTVHPSTLTLLDELGLGERFGKLPQSRLDTVSVPGPPALTIADFRKLKVAHPYVAMVPQWDLLDLLAEAGRAEPTFHLRMNTEVTSLISEAGRVAGVRYRTAEGTTGEIRADLTVGCDGRWSVVRREAGLRPREFPVPIDTWWFRLPRDGDEKAELTPGMRDGHFAVVIPREGYFQIAYLAAKGLDGRLRAEGVEAFRDRIRKVLPQQADRVDAITSMDDVKHLDVRLNLLPRWHREGVLCIGDAAHAMSPIGGVGINLAVQDAVATARLLAGPLRRGRVSGGDLERIRRRRLLPTLVVQAIQRTMHRMVIRPVIEGRRNGPPRALVAVMNAIPVARRIPAYVIGVGLLPEHAPKWARRD</sequence>
<reference evidence="3" key="1">
    <citation type="submission" date="2022-01" db="EMBL/GenBank/DDBJ databases">
        <title>PSI-footprinting approach for the identification of protein synthesis inhibitor producers.</title>
        <authorList>
            <person name="Handel F."/>
            <person name="Kulik A."/>
            <person name="Wex K.W."/>
            <person name="Berscheid A."/>
            <person name="Saur J.S."/>
            <person name="Winkler A."/>
            <person name="Wibberg D."/>
            <person name="Kalinowski J."/>
            <person name="Broetz-Oesterhelt H."/>
            <person name="Mast Y."/>
        </authorList>
    </citation>
    <scope>NUCLEOTIDE SEQUENCE</scope>
    <source>
        <strain evidence="3">KNN 49.3e</strain>
    </source>
</reference>
<name>A0ABY4NSX9_9PSEU</name>
<dbReference type="Proteomes" id="UP000830158">
    <property type="component" value="Chromosome"/>
</dbReference>
<gene>
    <name evidence="3" type="ORF">L1857_10220</name>
</gene>
<evidence type="ECO:0000259" key="2">
    <source>
        <dbReference type="Pfam" id="PF01494"/>
    </source>
</evidence>
<keyword evidence="1" id="KW-0560">Oxidoreductase</keyword>
<accession>A0ABY4NSX9</accession>
<protein>
    <submittedName>
        <fullName evidence="3">FAD-dependent oxidoreductase</fullName>
    </submittedName>
</protein>
<dbReference type="PANTHER" id="PTHR43476">
    <property type="entry name" value="3-(3-HYDROXY-PHENYL)PROPIONATE/3-HYDROXYCINNAMIC ACID HYDROXYLASE"/>
    <property type="match status" value="1"/>
</dbReference>
<evidence type="ECO:0000256" key="1">
    <source>
        <dbReference type="ARBA" id="ARBA00023002"/>
    </source>
</evidence>
<dbReference type="Pfam" id="PF01494">
    <property type="entry name" value="FAD_binding_3"/>
    <property type="match status" value="1"/>
</dbReference>
<dbReference type="InterPro" id="IPR050631">
    <property type="entry name" value="PheA/TfdB_FAD_monoxygenase"/>
</dbReference>
<dbReference type="NCBIfam" id="NF004833">
    <property type="entry name" value="PRK06185.1-1"/>
    <property type="match status" value="1"/>
</dbReference>
<organism evidence="3 4">
    <name type="scientific">Amycolatopsis thermalba</name>
    <dbReference type="NCBI Taxonomy" id="944492"/>
    <lineage>
        <taxon>Bacteria</taxon>
        <taxon>Bacillati</taxon>
        <taxon>Actinomycetota</taxon>
        <taxon>Actinomycetes</taxon>
        <taxon>Pseudonocardiales</taxon>
        <taxon>Pseudonocardiaceae</taxon>
        <taxon>Amycolatopsis</taxon>
    </lineage>
</organism>
<dbReference type="InterPro" id="IPR002938">
    <property type="entry name" value="FAD-bd"/>
</dbReference>
<evidence type="ECO:0000313" key="3">
    <source>
        <dbReference type="EMBL" id="UQS23166.1"/>
    </source>
</evidence>
<proteinExistence type="predicted"/>
<dbReference type="EMBL" id="CP091196">
    <property type="protein sequence ID" value="UQS23166.1"/>
    <property type="molecule type" value="Genomic_DNA"/>
</dbReference>
<evidence type="ECO:0000313" key="4">
    <source>
        <dbReference type="Proteomes" id="UP000830158"/>
    </source>
</evidence>
<dbReference type="PANTHER" id="PTHR43476:SF5">
    <property type="entry name" value="FAD-DEPENDENT MONOOXYGENASE"/>
    <property type="match status" value="1"/>
</dbReference>
<dbReference type="Gene3D" id="3.50.50.60">
    <property type="entry name" value="FAD/NAD(P)-binding domain"/>
    <property type="match status" value="2"/>
</dbReference>
<dbReference type="PRINTS" id="PR00420">
    <property type="entry name" value="RNGMNOXGNASE"/>
</dbReference>
<dbReference type="InterPro" id="IPR036188">
    <property type="entry name" value="FAD/NAD-bd_sf"/>
</dbReference>
<dbReference type="SUPFAM" id="SSF51905">
    <property type="entry name" value="FAD/NAD(P)-binding domain"/>
    <property type="match status" value="1"/>
</dbReference>
<dbReference type="NCBIfam" id="NF004834">
    <property type="entry name" value="PRK06185.1-3"/>
    <property type="match status" value="1"/>
</dbReference>
<feature type="domain" description="FAD-binding" evidence="2">
    <location>
        <begin position="8"/>
        <end position="326"/>
    </location>
</feature>
<keyword evidence="4" id="KW-1185">Reference proteome</keyword>
<dbReference type="RefSeq" id="WP_249464914.1">
    <property type="nucleotide sequence ID" value="NZ_CP091196.1"/>
</dbReference>